<organism evidence="1 2">
    <name type="scientific">Ranatra chinensis</name>
    <dbReference type="NCBI Taxonomy" id="642074"/>
    <lineage>
        <taxon>Eukaryota</taxon>
        <taxon>Metazoa</taxon>
        <taxon>Ecdysozoa</taxon>
        <taxon>Arthropoda</taxon>
        <taxon>Hexapoda</taxon>
        <taxon>Insecta</taxon>
        <taxon>Pterygota</taxon>
        <taxon>Neoptera</taxon>
        <taxon>Paraneoptera</taxon>
        <taxon>Hemiptera</taxon>
        <taxon>Heteroptera</taxon>
        <taxon>Panheteroptera</taxon>
        <taxon>Nepomorpha</taxon>
        <taxon>Nepidae</taxon>
        <taxon>Ranatrinae</taxon>
        <taxon>Ranatra</taxon>
    </lineage>
</organism>
<proteinExistence type="predicted"/>
<comment type="caution">
    <text evidence="1">The sequence shown here is derived from an EMBL/GenBank/DDBJ whole genome shotgun (WGS) entry which is preliminary data.</text>
</comment>
<accession>A0ABD0Y4U0</accession>
<evidence type="ECO:0000313" key="2">
    <source>
        <dbReference type="Proteomes" id="UP001558652"/>
    </source>
</evidence>
<dbReference type="AlphaFoldDB" id="A0ABD0Y4U0"/>
<protein>
    <submittedName>
        <fullName evidence="1">Uncharacterized protein</fullName>
    </submittedName>
</protein>
<keyword evidence="2" id="KW-1185">Reference proteome</keyword>
<gene>
    <name evidence="1" type="ORF">AAG570_002764</name>
</gene>
<dbReference type="Proteomes" id="UP001558652">
    <property type="component" value="Unassembled WGS sequence"/>
</dbReference>
<name>A0ABD0Y4U0_9HEMI</name>
<reference evidence="1 2" key="1">
    <citation type="submission" date="2024-07" db="EMBL/GenBank/DDBJ databases">
        <title>Chromosome-level genome assembly of the water stick insect Ranatra chinensis (Heteroptera: Nepidae).</title>
        <authorList>
            <person name="Liu X."/>
        </authorList>
    </citation>
    <scope>NUCLEOTIDE SEQUENCE [LARGE SCALE GENOMIC DNA]</scope>
    <source>
        <strain evidence="1">Cailab_2021Rc</strain>
        <tissue evidence="1">Muscle</tissue>
    </source>
</reference>
<evidence type="ECO:0000313" key="1">
    <source>
        <dbReference type="EMBL" id="KAL1122433.1"/>
    </source>
</evidence>
<dbReference type="EMBL" id="JBFDAA010000013">
    <property type="protein sequence ID" value="KAL1122433.1"/>
    <property type="molecule type" value="Genomic_DNA"/>
</dbReference>
<sequence>MVFLWRLGRDPKKSRRPCSAQLVVDRRGKFFAMGNIGCPVPMILVSSLPYTSDIKYTTGYCDVFYKGDGLMMVVPLGDMSGNVCRLGIEGKEKLRYNEDVISDECLTQGHWSGAAQLIVPRTPDSASSGH</sequence>